<keyword evidence="2" id="KW-1185">Reference proteome</keyword>
<evidence type="ECO:0000313" key="2">
    <source>
        <dbReference type="Proteomes" id="UP000639606"/>
    </source>
</evidence>
<dbReference type="Pfam" id="PF16827">
    <property type="entry name" value="zf-HC3"/>
    <property type="match status" value="1"/>
</dbReference>
<proteinExistence type="predicted"/>
<comment type="caution">
    <text evidence="1">The sequence shown here is derived from an EMBL/GenBank/DDBJ whole genome shotgun (WGS) entry which is preliminary data.</text>
</comment>
<gene>
    <name evidence="1" type="ORF">GCM10010185_60910</name>
</gene>
<protein>
    <recommendedName>
        <fullName evidence="3">Zinc finger protein</fullName>
    </recommendedName>
</protein>
<reference evidence="1" key="2">
    <citation type="submission" date="2020-09" db="EMBL/GenBank/DDBJ databases">
        <authorList>
            <person name="Sun Q."/>
            <person name="Ohkuma M."/>
        </authorList>
    </citation>
    <scope>NUCLEOTIDE SEQUENCE</scope>
    <source>
        <strain evidence="1">JCM 3313</strain>
    </source>
</reference>
<accession>A0A918AS98</accession>
<name>A0A918AS98_9PSEU</name>
<organism evidence="1 2">
    <name type="scientific">Saccharothrix coeruleofusca</name>
    <dbReference type="NCBI Taxonomy" id="33919"/>
    <lineage>
        <taxon>Bacteria</taxon>
        <taxon>Bacillati</taxon>
        <taxon>Actinomycetota</taxon>
        <taxon>Actinomycetes</taxon>
        <taxon>Pseudonocardiales</taxon>
        <taxon>Pseudonocardiaceae</taxon>
        <taxon>Saccharothrix</taxon>
    </lineage>
</organism>
<dbReference type="InterPro" id="IPR031795">
    <property type="entry name" value="Zf-HC3"/>
</dbReference>
<dbReference type="AlphaFoldDB" id="A0A918AS98"/>
<dbReference type="Proteomes" id="UP000639606">
    <property type="component" value="Unassembled WGS sequence"/>
</dbReference>
<reference evidence="1" key="1">
    <citation type="journal article" date="2014" name="Int. J. Syst. Evol. Microbiol.">
        <title>Complete genome sequence of Corynebacterium casei LMG S-19264T (=DSM 44701T), isolated from a smear-ripened cheese.</title>
        <authorList>
            <consortium name="US DOE Joint Genome Institute (JGI-PGF)"/>
            <person name="Walter F."/>
            <person name="Albersmeier A."/>
            <person name="Kalinowski J."/>
            <person name="Ruckert C."/>
        </authorList>
    </citation>
    <scope>NUCLEOTIDE SEQUENCE</scope>
    <source>
        <strain evidence="1">JCM 3313</strain>
    </source>
</reference>
<dbReference type="RefSeq" id="WP_189226773.1">
    <property type="nucleotide sequence ID" value="NZ_BMRG01000018.1"/>
</dbReference>
<evidence type="ECO:0008006" key="3">
    <source>
        <dbReference type="Google" id="ProtNLM"/>
    </source>
</evidence>
<evidence type="ECO:0000313" key="1">
    <source>
        <dbReference type="EMBL" id="GGP78869.1"/>
    </source>
</evidence>
<dbReference type="EMBL" id="BMRG01000018">
    <property type="protein sequence ID" value="GGP78869.1"/>
    <property type="molecule type" value="Genomic_DNA"/>
</dbReference>
<sequence length="83" mass="9288">MGIREFRWLPHEGLRHAIPDALTADQRGRTLCGVPVTVPRVTPPAFPDGCWPTCRSCDAEWRKREGIPSFPRQRPGSPVLAGR</sequence>